<reference evidence="6" key="1">
    <citation type="journal article" date="2011" name="Genome Res.">
        <title>Phylogeny-wide analysis of social amoeba genomes highlights ancient origins for complex intercellular communication.</title>
        <authorList>
            <person name="Heidel A.J."/>
            <person name="Lawal H.M."/>
            <person name="Felder M."/>
            <person name="Schilde C."/>
            <person name="Helps N.R."/>
            <person name="Tunggal B."/>
            <person name="Rivero F."/>
            <person name="John U."/>
            <person name="Schleicher M."/>
            <person name="Eichinger L."/>
            <person name="Platzer M."/>
            <person name="Noegel A.A."/>
            <person name="Schaap P."/>
            <person name="Gloeckner G."/>
        </authorList>
    </citation>
    <scope>NUCLEOTIDE SEQUENCE [LARGE SCALE GENOMIC DNA]</scope>
    <source>
        <strain evidence="6">SH3</strain>
    </source>
</reference>
<feature type="transmembrane region" description="Helical" evidence="2">
    <location>
        <begin position="1091"/>
        <end position="1113"/>
    </location>
</feature>
<dbReference type="STRING" id="1054147.F4Q662"/>
<dbReference type="PROSITE" id="PS01186">
    <property type="entry name" value="EGF_2"/>
    <property type="match status" value="1"/>
</dbReference>
<dbReference type="InterPro" id="IPR000742">
    <property type="entry name" value="EGF"/>
</dbReference>
<name>F4Q662_CACFS</name>
<keyword evidence="2" id="KW-1133">Transmembrane helix</keyword>
<dbReference type="InterPro" id="IPR013783">
    <property type="entry name" value="Ig-like_fold"/>
</dbReference>
<dbReference type="Gene3D" id="3.80.10.10">
    <property type="entry name" value="Ribonuclease Inhibitor"/>
    <property type="match status" value="1"/>
</dbReference>
<dbReference type="EMBL" id="GL883021">
    <property type="protein sequence ID" value="EGG17436.1"/>
    <property type="molecule type" value="Genomic_DNA"/>
</dbReference>
<dbReference type="RefSeq" id="XP_004355920.1">
    <property type="nucleotide sequence ID" value="XM_004355867.1"/>
</dbReference>
<evidence type="ECO:0000256" key="3">
    <source>
        <dbReference type="SAM" id="SignalP"/>
    </source>
</evidence>
<feature type="compositionally biased region" description="Low complexity" evidence="1">
    <location>
        <begin position="785"/>
        <end position="812"/>
    </location>
</feature>
<dbReference type="PANTHER" id="PTHR24032:SF16">
    <property type="entry name" value="EGF-LIKE DOMAIN-CONTAINING PROTEIN"/>
    <property type="match status" value="1"/>
</dbReference>
<evidence type="ECO:0000256" key="2">
    <source>
        <dbReference type="SAM" id="Phobius"/>
    </source>
</evidence>
<dbReference type="InterPro" id="IPR053331">
    <property type="entry name" value="EGF-like_comC"/>
</dbReference>
<dbReference type="AlphaFoldDB" id="F4Q662"/>
<dbReference type="Proteomes" id="UP000007797">
    <property type="component" value="Unassembled WGS sequence"/>
</dbReference>
<dbReference type="PANTHER" id="PTHR24032">
    <property type="entry name" value="EGF-LIKE DOMAIN-CONTAINING PROTEIN-RELATED-RELATED"/>
    <property type="match status" value="1"/>
</dbReference>
<dbReference type="InterPro" id="IPR054484">
    <property type="entry name" value="ComC_SSD"/>
</dbReference>
<evidence type="ECO:0000259" key="4">
    <source>
        <dbReference type="PROSITE" id="PS01186"/>
    </source>
</evidence>
<dbReference type="InterPro" id="IPR032675">
    <property type="entry name" value="LRR_dom_sf"/>
</dbReference>
<dbReference type="Gene3D" id="2.10.25.10">
    <property type="entry name" value="Laminin"/>
    <property type="match status" value="1"/>
</dbReference>
<proteinExistence type="predicted"/>
<evidence type="ECO:0000256" key="1">
    <source>
        <dbReference type="SAM" id="MobiDB-lite"/>
    </source>
</evidence>
<protein>
    <recommendedName>
        <fullName evidence="4">EGF-like domain-containing protein</fullName>
    </recommendedName>
</protein>
<keyword evidence="2" id="KW-0812">Transmembrane</keyword>
<dbReference type="Gene3D" id="2.60.40.10">
    <property type="entry name" value="Immunoglobulins"/>
    <property type="match status" value="1"/>
</dbReference>
<keyword evidence="3" id="KW-0732">Signal</keyword>
<feature type="chain" id="PRO_5003313790" description="EGF-like domain-containing protein" evidence="3">
    <location>
        <begin position="23"/>
        <end position="1140"/>
    </location>
</feature>
<sequence>MMRHYLLPQCLFLFVFVGIVRCQVLPPNELNSAIWIIQNYGSSIAQNEGAICNSNGQFVCTDISGVNHITEVALLVQAYQNVGPPDANLLVFDFPEIKQFTISLPSSLQVGGALNILERTKNFPKLGSFVMRYDNALTIIPNDFPTNMPMMTLLILEYCAFTDIPVFFNNTAAIQVSIRSNTLKTVNFGQSLYLPRLGSIEIDLCHDTPQTWDFGASSFPALYFLTVTNKVALPLTIFMQKAIQILIGSTTHGSFHFGISNPSEIKSIGIDGISSTLNPPLSSYPKLEYLTMSNGGYTSFPFSQFPESLIGLTMTSNNFTSYPPIPASYKMIIIDLTENTIYGDIPWQLFNNVSNMRLVLDKNPLVTGSVPSSFCSNKLFISGTAISGIPGKNNQVIKTDIPLQPGFECQISFESTDLISIFGRTEIKGTNIGYGSYNLFPKISNSELYYVEPIQYGPRRNITIQLDESYPEYTFDFTILEVGFEIQSVTYTQVPIGILTITITFSYSSADVPHSLSINGTAVLRNVLIQGNTLVYNLTNPVVSESYVLFISNQYYNITRPPMAFIQNYPLVQGWISREYSKIGASYSFSGQYGTNLIDPIVYFNGNSSICNVTSVSETVVICTQVGYVASGLTNITVSVDGFTSAPEPFIFYNMETVCQVTTANCSGHGVCSPDGICLCNIGFYSDDCSKQYPLLTSGSYNQNDRKLITLYGDFGPSNQSTVTVVINETLPCTVTFFSQESLNCSLQNNPSPGLVSVFVQVNSSSVTAKNFIYFRAQSNGGGSSSSTGSSSTTTTSSSTTTTTSTTSTSGGDPPILECPFKCFGHGDCVNGQCQCYQGYVVDDYCLTKIINNTIEPNTTAPTTYFNIDGLKFLFEVVAVQEIDFDNNIVKEVFTNNWISSVAKDNVTETTTVHYQLNSTAMDPTTNVFATISFSNQSRNIPFGDQTLSIKPNSIKLSVEVHQWQYESILTTLRVIFKTTINNDQFIEYDCDKQSVDSLTLDQLSSSIQYLRVIKDNIQFTGRFVDYVLSDGRQAFSKTSLINQTELNQDESAILIGVSTPQCQSCILDPDFSPLLIDKSEDSGCEKKSNAWRIAVGVSVGGVALIAATIIVIKFTRDKARNAKYLKTMQDKLKRLSSHD</sequence>
<organism evidence="5 6">
    <name type="scientific">Cavenderia fasciculata</name>
    <name type="common">Slime mold</name>
    <name type="synonym">Dictyostelium fasciculatum</name>
    <dbReference type="NCBI Taxonomy" id="261658"/>
    <lineage>
        <taxon>Eukaryota</taxon>
        <taxon>Amoebozoa</taxon>
        <taxon>Evosea</taxon>
        <taxon>Eumycetozoa</taxon>
        <taxon>Dictyostelia</taxon>
        <taxon>Acytosteliales</taxon>
        <taxon>Cavenderiaceae</taxon>
        <taxon>Cavenderia</taxon>
    </lineage>
</organism>
<feature type="domain" description="EGF-like" evidence="4">
    <location>
        <begin position="678"/>
        <end position="689"/>
    </location>
</feature>
<keyword evidence="2" id="KW-0472">Membrane</keyword>
<dbReference type="OrthoDB" id="21152at2759"/>
<keyword evidence="6" id="KW-1185">Reference proteome</keyword>
<dbReference type="GeneID" id="14868890"/>
<feature type="signal peptide" evidence="3">
    <location>
        <begin position="1"/>
        <end position="22"/>
    </location>
</feature>
<dbReference type="SUPFAM" id="SSF52058">
    <property type="entry name" value="L domain-like"/>
    <property type="match status" value="1"/>
</dbReference>
<feature type="region of interest" description="Disordered" evidence="1">
    <location>
        <begin position="780"/>
        <end position="812"/>
    </location>
</feature>
<evidence type="ECO:0000313" key="6">
    <source>
        <dbReference type="Proteomes" id="UP000007797"/>
    </source>
</evidence>
<gene>
    <name evidence="5" type="ORF">DFA_08431</name>
</gene>
<evidence type="ECO:0000313" key="5">
    <source>
        <dbReference type="EMBL" id="EGG17436.1"/>
    </source>
</evidence>
<dbReference type="Pfam" id="PF22933">
    <property type="entry name" value="ComC_SSD"/>
    <property type="match status" value="1"/>
</dbReference>
<dbReference type="KEGG" id="dfa:DFA_08431"/>
<accession>F4Q662</accession>